<dbReference type="AlphaFoldDB" id="A0A1M5MWK9"/>
<organism evidence="1 2">
    <name type="scientific">Cognatiyoonia sediminum</name>
    <dbReference type="NCBI Taxonomy" id="1508389"/>
    <lineage>
        <taxon>Bacteria</taxon>
        <taxon>Pseudomonadati</taxon>
        <taxon>Pseudomonadota</taxon>
        <taxon>Alphaproteobacteria</taxon>
        <taxon>Rhodobacterales</taxon>
        <taxon>Paracoccaceae</taxon>
        <taxon>Cognatiyoonia</taxon>
    </lineage>
</organism>
<reference evidence="1 2" key="1">
    <citation type="submission" date="2016-11" db="EMBL/GenBank/DDBJ databases">
        <authorList>
            <person name="Jaros S."/>
            <person name="Januszkiewicz K."/>
            <person name="Wedrychowicz H."/>
        </authorList>
    </citation>
    <scope>NUCLEOTIDE SEQUENCE [LARGE SCALE GENOMIC DNA]</scope>
    <source>
        <strain evidence="1 2">DSM 28715</strain>
    </source>
</reference>
<accession>A0A1M5MWK9</accession>
<dbReference type="STRING" id="1508389.SAMN05444003_1060"/>
<sequence>MNLGQVGLIMCTCLASGTSTLADAARNVGQSETARQNSVFFYDIEWRVYCELGACAATEGHIWLVCFGGDLFLTAKEGVEIQHWYNRSAQPLPLAEPLDSFQVSTLLAEGKLVLLADLGDAVVQVARISTPPIERVLEAMLPHAACVPPGGPNSYRLLLDDQQRANQNQNVPVNKPQVEFAIRSQTGAFE</sequence>
<proteinExistence type="predicted"/>
<dbReference type="EMBL" id="FQXB01000001">
    <property type="protein sequence ID" value="SHG81595.1"/>
    <property type="molecule type" value="Genomic_DNA"/>
</dbReference>
<gene>
    <name evidence="1" type="ORF">SAMN05444003_1060</name>
</gene>
<protein>
    <submittedName>
        <fullName evidence="1">Uncharacterized protein</fullName>
    </submittedName>
</protein>
<keyword evidence="2" id="KW-1185">Reference proteome</keyword>
<name>A0A1M5MWK9_9RHOB</name>
<evidence type="ECO:0000313" key="1">
    <source>
        <dbReference type="EMBL" id="SHG81595.1"/>
    </source>
</evidence>
<evidence type="ECO:0000313" key="2">
    <source>
        <dbReference type="Proteomes" id="UP000184074"/>
    </source>
</evidence>
<dbReference type="Proteomes" id="UP000184074">
    <property type="component" value="Unassembled WGS sequence"/>
</dbReference>